<dbReference type="Gene3D" id="3.40.630.10">
    <property type="entry name" value="Zn peptidases"/>
    <property type="match status" value="1"/>
</dbReference>
<dbReference type="GO" id="GO:0005737">
    <property type="term" value="C:cytoplasm"/>
    <property type="evidence" value="ECO:0007669"/>
    <property type="project" value="InterPro"/>
</dbReference>
<evidence type="ECO:0000256" key="5">
    <source>
        <dbReference type="ARBA" id="ARBA00023211"/>
    </source>
</evidence>
<dbReference type="KEGG" id="tbd:Tbd_0656"/>
<dbReference type="GO" id="GO:0030145">
    <property type="term" value="F:manganese ion binding"/>
    <property type="evidence" value="ECO:0007669"/>
    <property type="project" value="InterPro"/>
</dbReference>
<proteinExistence type="inferred from homology"/>
<organism evidence="7 8">
    <name type="scientific">Thiobacillus denitrificans (strain ATCC 25259 / T1)</name>
    <dbReference type="NCBI Taxonomy" id="292415"/>
    <lineage>
        <taxon>Bacteria</taxon>
        <taxon>Pseudomonadati</taxon>
        <taxon>Pseudomonadota</taxon>
        <taxon>Betaproteobacteria</taxon>
        <taxon>Nitrosomonadales</taxon>
        <taxon>Thiobacillaceae</taxon>
        <taxon>Thiobacillus</taxon>
    </lineage>
</organism>
<evidence type="ECO:0000256" key="1">
    <source>
        <dbReference type="ARBA" id="ARBA00009528"/>
    </source>
</evidence>
<accession>Q3SL12</accession>
<dbReference type="GO" id="GO:0070006">
    <property type="term" value="F:metalloaminopeptidase activity"/>
    <property type="evidence" value="ECO:0007669"/>
    <property type="project" value="InterPro"/>
</dbReference>
<dbReference type="CDD" id="cd00433">
    <property type="entry name" value="Peptidase_M17"/>
    <property type="match status" value="1"/>
</dbReference>
<name>Q3SL12_THIDA</name>
<keyword evidence="2 7" id="KW-0031">Aminopeptidase</keyword>
<keyword evidence="3" id="KW-0645">Protease</keyword>
<evidence type="ECO:0000256" key="2">
    <source>
        <dbReference type="ARBA" id="ARBA00022438"/>
    </source>
</evidence>
<evidence type="ECO:0000313" key="8">
    <source>
        <dbReference type="Proteomes" id="UP000008291"/>
    </source>
</evidence>
<dbReference type="InterPro" id="IPR011356">
    <property type="entry name" value="Leucine_aapep/pepB"/>
</dbReference>
<comment type="similarity">
    <text evidence="1">Belongs to the peptidase M17 family.</text>
</comment>
<dbReference type="eggNOG" id="COG0260">
    <property type="taxonomic scope" value="Bacteria"/>
</dbReference>
<dbReference type="HOGENOM" id="CLU_013734_6_3_4"/>
<dbReference type="InterPro" id="IPR000819">
    <property type="entry name" value="Peptidase_M17_C"/>
</dbReference>
<evidence type="ECO:0000256" key="4">
    <source>
        <dbReference type="ARBA" id="ARBA00022801"/>
    </source>
</evidence>
<dbReference type="SUPFAM" id="SSF53187">
    <property type="entry name" value="Zn-dependent exopeptidases"/>
    <property type="match status" value="1"/>
</dbReference>
<keyword evidence="4 7" id="KW-0378">Hydrolase</keyword>
<dbReference type="Pfam" id="PF00883">
    <property type="entry name" value="Peptidase_M17"/>
    <property type="match status" value="1"/>
</dbReference>
<dbReference type="RefSeq" id="WP_011311168.1">
    <property type="nucleotide sequence ID" value="NC_007404.1"/>
</dbReference>
<evidence type="ECO:0000259" key="6">
    <source>
        <dbReference type="Pfam" id="PF00883"/>
    </source>
</evidence>
<reference evidence="7 8" key="1">
    <citation type="journal article" date="2006" name="J. Bacteriol.">
        <title>The genome sequence of the obligately chemolithoautotrophic, facultatively anaerobic bacterium Thiobacillus denitrificans.</title>
        <authorList>
            <person name="Beller H.R."/>
            <person name="Chain P.S."/>
            <person name="Letain T.E."/>
            <person name="Chakicherla A."/>
            <person name="Larimer F.W."/>
            <person name="Richardson P.M."/>
            <person name="Coleman M.A."/>
            <person name="Wood A.P."/>
            <person name="Kelly D.P."/>
        </authorList>
    </citation>
    <scope>NUCLEOTIDE SEQUENCE [LARGE SCALE GENOMIC DNA]</scope>
    <source>
        <strain evidence="7 8">ATCC 25259</strain>
    </source>
</reference>
<dbReference type="Proteomes" id="UP000008291">
    <property type="component" value="Chromosome"/>
</dbReference>
<dbReference type="EMBL" id="CP000116">
    <property type="protein sequence ID" value="AAZ96609.1"/>
    <property type="molecule type" value="Genomic_DNA"/>
</dbReference>
<dbReference type="AlphaFoldDB" id="Q3SL12"/>
<sequence>MLPKLSQNRQEISATTLEGASHVLVLLPLTKNLPDVAGNAALKAVMKRRNIKVDALAKSPVAVQLPGGTLAVYAMLKSAANTFDTHEQLRKALALLLGEHPKIVTLAVFGDAAFRGRIAEAAVYTTWVNAVPLPSRKSKSDPALKAIELFGYKSADGFSRAQALAEGNTLTRSLTVQGPDELTPGVYRKRIKALAKEYGWTVEEYGFDKLKAMGAGAFCAVAQGSPAKDAAIVRVSYKGTGAKGRGRKIAFVGKGICFDTGGHNLKPAKYMQGMHEDMNGSAVVLGILAAASRMKLPVALEGWVALAENHISPQAYRQNEVVTALNGTSIEVVHTDAEGRMVLADTLTLAARGKPELIADFATLTGSMHYALGSRMSGVFASSDALAQAATRAAAASGERIVVFPHPEDYDSALDSTVADVKQCTMEGEADHILAARLLSRFVGETPWLHMDLSAHSCKGGLGAVMSDANGFGVAWALALLDGLKG</sequence>
<evidence type="ECO:0000256" key="3">
    <source>
        <dbReference type="ARBA" id="ARBA00022670"/>
    </source>
</evidence>
<keyword evidence="5" id="KW-0464">Manganese</keyword>
<evidence type="ECO:0000313" key="7">
    <source>
        <dbReference type="EMBL" id="AAZ96609.1"/>
    </source>
</evidence>
<dbReference type="PRINTS" id="PR00481">
    <property type="entry name" value="LAMNOPPTDASE"/>
</dbReference>
<gene>
    <name evidence="7" type="ordered locus">Tbd_0656</name>
</gene>
<feature type="domain" description="Cytosol aminopeptidase" evidence="6">
    <location>
        <begin position="170"/>
        <end position="475"/>
    </location>
</feature>
<keyword evidence="8" id="KW-1185">Reference proteome</keyword>
<dbReference type="PANTHER" id="PTHR11963">
    <property type="entry name" value="LEUCINE AMINOPEPTIDASE-RELATED"/>
    <property type="match status" value="1"/>
</dbReference>
<dbReference type="GO" id="GO:0006508">
    <property type="term" value="P:proteolysis"/>
    <property type="evidence" value="ECO:0007669"/>
    <property type="project" value="UniProtKB-KW"/>
</dbReference>
<dbReference type="OrthoDB" id="9809354at2"/>
<protein>
    <submittedName>
        <fullName evidence="7">Leucyl aminopeptidase</fullName>
        <ecNumber evidence="7">3.4.11.1</ecNumber>
    </submittedName>
</protein>
<dbReference type="STRING" id="292415.Tbd_0656"/>
<dbReference type="PANTHER" id="PTHR11963:SF23">
    <property type="entry name" value="CYTOSOL AMINOPEPTIDASE"/>
    <property type="match status" value="1"/>
</dbReference>
<dbReference type="EC" id="3.4.11.1" evidence="7"/>